<keyword evidence="1" id="KW-0805">Transcription regulation</keyword>
<dbReference type="InterPro" id="IPR018060">
    <property type="entry name" value="HTH_AraC"/>
</dbReference>
<dbReference type="InterPro" id="IPR009057">
    <property type="entry name" value="Homeodomain-like_sf"/>
</dbReference>
<dbReference type="PANTHER" id="PTHR43280:SF28">
    <property type="entry name" value="HTH-TYPE TRANSCRIPTIONAL ACTIVATOR RHAS"/>
    <property type="match status" value="1"/>
</dbReference>
<evidence type="ECO:0000256" key="3">
    <source>
        <dbReference type="ARBA" id="ARBA00023163"/>
    </source>
</evidence>
<evidence type="ECO:0000313" key="5">
    <source>
        <dbReference type="EMBL" id="MFB3166788.1"/>
    </source>
</evidence>
<dbReference type="Proteomes" id="UP001241748">
    <property type="component" value="Unassembled WGS sequence"/>
</dbReference>
<evidence type="ECO:0000259" key="4">
    <source>
        <dbReference type="PROSITE" id="PS01124"/>
    </source>
</evidence>
<evidence type="ECO:0000256" key="2">
    <source>
        <dbReference type="ARBA" id="ARBA00023125"/>
    </source>
</evidence>
<evidence type="ECO:0000256" key="1">
    <source>
        <dbReference type="ARBA" id="ARBA00023015"/>
    </source>
</evidence>
<reference evidence="5 6" key="1">
    <citation type="submission" date="2024-05" db="EMBL/GenBank/DDBJ databases">
        <authorList>
            <person name="Venkateswaran K."/>
        </authorList>
    </citation>
    <scope>NUCLEOTIDE SEQUENCE [LARGE SCALE GENOMIC DNA]</scope>
    <source>
        <strain evidence="5 6">179-C4-2-HS</strain>
    </source>
</reference>
<dbReference type="Gene3D" id="1.10.10.60">
    <property type="entry name" value="Homeodomain-like"/>
    <property type="match status" value="2"/>
</dbReference>
<feature type="domain" description="HTH araC/xylS-type" evidence="4">
    <location>
        <begin position="71"/>
        <end position="173"/>
    </location>
</feature>
<protein>
    <submittedName>
        <fullName evidence="5">Helix-turn-helix domain-containing protein</fullName>
    </submittedName>
</protein>
<organism evidence="5 6">
    <name type="scientific">Neobacillus driksii</name>
    <dbReference type="NCBI Taxonomy" id="3035913"/>
    <lineage>
        <taxon>Bacteria</taxon>
        <taxon>Bacillati</taxon>
        <taxon>Bacillota</taxon>
        <taxon>Bacilli</taxon>
        <taxon>Bacillales</taxon>
        <taxon>Bacillaceae</taxon>
        <taxon>Neobacillus</taxon>
    </lineage>
</organism>
<name>A0ABV4YQG5_9BACI</name>
<keyword evidence="3" id="KW-0804">Transcription</keyword>
<accession>A0ABV4YQG5</accession>
<dbReference type="PROSITE" id="PS01124">
    <property type="entry name" value="HTH_ARAC_FAMILY_2"/>
    <property type="match status" value="1"/>
</dbReference>
<dbReference type="PANTHER" id="PTHR43280">
    <property type="entry name" value="ARAC-FAMILY TRANSCRIPTIONAL REGULATOR"/>
    <property type="match status" value="1"/>
</dbReference>
<keyword evidence="2" id="KW-0238">DNA-binding</keyword>
<sequence>MNQISCLLNHNPIKASGLDNSELIYYYSDDLLVIIQTDNIDSIKTELINITNDLGKVNQKNNAKQYSIVINQILDEIDKHISNPDLSLKWLAQEIIFMNKDYLGKQFKKETGQTFTDYLMQYRMNRAMELIAKTNDLKVCDVAEKIGFKNNPAYFSRAFKKFTGVTPLTYQKK</sequence>
<dbReference type="EMBL" id="JAROBZ020000001">
    <property type="protein sequence ID" value="MFB3166788.1"/>
    <property type="molecule type" value="Genomic_DNA"/>
</dbReference>
<dbReference type="SUPFAM" id="SSF46689">
    <property type="entry name" value="Homeodomain-like"/>
    <property type="match status" value="1"/>
</dbReference>
<dbReference type="RefSeq" id="WP_306075499.1">
    <property type="nucleotide sequence ID" value="NZ_JAROBZ020000001.1"/>
</dbReference>
<comment type="caution">
    <text evidence="5">The sequence shown here is derived from an EMBL/GenBank/DDBJ whole genome shotgun (WGS) entry which is preliminary data.</text>
</comment>
<dbReference type="Pfam" id="PF12833">
    <property type="entry name" value="HTH_18"/>
    <property type="match status" value="1"/>
</dbReference>
<dbReference type="SMART" id="SM00342">
    <property type="entry name" value="HTH_ARAC"/>
    <property type="match status" value="1"/>
</dbReference>
<gene>
    <name evidence="5" type="ORF">P5G62_006665</name>
</gene>
<keyword evidence="6" id="KW-1185">Reference proteome</keyword>
<evidence type="ECO:0000313" key="6">
    <source>
        <dbReference type="Proteomes" id="UP001241748"/>
    </source>
</evidence>
<proteinExistence type="predicted"/>